<accession>A0A5M7B5K6</accession>
<dbReference type="EMBL" id="VMBF01000007">
    <property type="protein sequence ID" value="TSJ74517.1"/>
    <property type="molecule type" value="Genomic_DNA"/>
</dbReference>
<evidence type="ECO:0000313" key="3">
    <source>
        <dbReference type="EMBL" id="TSJ74517.1"/>
    </source>
</evidence>
<dbReference type="Proteomes" id="UP000322315">
    <property type="component" value="Unassembled WGS sequence"/>
</dbReference>
<feature type="transmembrane region" description="Helical" evidence="1">
    <location>
        <begin position="12"/>
        <end position="33"/>
    </location>
</feature>
<dbReference type="Proteomes" id="UP000315145">
    <property type="component" value="Unassembled WGS sequence"/>
</dbReference>
<reference evidence="2" key="3">
    <citation type="submission" date="2019-09" db="EMBL/GenBank/DDBJ databases">
        <authorList>
            <person name="Zhang D.-C."/>
        </authorList>
    </citation>
    <scope>NUCLEOTIDE SEQUENCE</scope>
    <source>
        <strain evidence="2">RU-4-M-4</strain>
    </source>
</reference>
<feature type="transmembrane region" description="Helical" evidence="1">
    <location>
        <begin position="91"/>
        <end position="112"/>
    </location>
</feature>
<dbReference type="RefSeq" id="WP_144116627.1">
    <property type="nucleotide sequence ID" value="NZ_JACHGE010000010.1"/>
</dbReference>
<reference evidence="3 4" key="2">
    <citation type="submission" date="2019-07" db="EMBL/GenBank/DDBJ databases">
        <title>Algibacter marinivivus sp. nov., isolated from the surface of a marine red alga.</title>
        <authorList>
            <person name="Zhong X."/>
            <person name="Xu W."/>
            <person name="Zhang Y."/>
            <person name="Zhang Q."/>
            <person name="Du Z."/>
        </authorList>
    </citation>
    <scope>NUCLEOTIDE SEQUENCE [LARGE SCALE GENOMIC DNA]</scope>
    <source>
        <strain evidence="3 4">RU-4-M-4</strain>
    </source>
</reference>
<sequence length="131" mass="15411">MEQLTLTTPALLFSAISLIMLAYTNRFIAYTAAIRDLYDKYQKNHDKRFYKQIRNIKHRLYLTRYMQILGITSLLFCVLTMFLIYIQQNTIAVWIFGMALLLLIASLMLLIVEIQISAKAWEEHISDIEND</sequence>
<protein>
    <submittedName>
        <fullName evidence="2">DUF2721 domain-containing protein</fullName>
    </submittedName>
</protein>
<organism evidence="2 5">
    <name type="scientific">Algibacter amylolyticus</name>
    <dbReference type="NCBI Taxonomy" id="1608400"/>
    <lineage>
        <taxon>Bacteria</taxon>
        <taxon>Pseudomonadati</taxon>
        <taxon>Bacteroidota</taxon>
        <taxon>Flavobacteriia</taxon>
        <taxon>Flavobacteriales</taxon>
        <taxon>Flavobacteriaceae</taxon>
        <taxon>Algibacter</taxon>
    </lineage>
</organism>
<evidence type="ECO:0000313" key="5">
    <source>
        <dbReference type="Proteomes" id="UP000322315"/>
    </source>
</evidence>
<gene>
    <name evidence="2" type="ORF">F2B50_10495</name>
    <name evidence="3" type="ORF">FPF71_10495</name>
</gene>
<comment type="caution">
    <text evidence="2">The sequence shown here is derived from an EMBL/GenBank/DDBJ whole genome shotgun (WGS) entry which is preliminary data.</text>
</comment>
<dbReference type="OrthoDB" id="9813525at2"/>
<keyword evidence="1" id="KW-0472">Membrane</keyword>
<evidence type="ECO:0000256" key="1">
    <source>
        <dbReference type="SAM" id="Phobius"/>
    </source>
</evidence>
<name>A0A5M7B5K6_9FLAO</name>
<keyword evidence="1" id="KW-1133">Transmembrane helix</keyword>
<feature type="transmembrane region" description="Helical" evidence="1">
    <location>
        <begin position="65"/>
        <end position="85"/>
    </location>
</feature>
<dbReference type="AlphaFoldDB" id="A0A5M7B5K6"/>
<proteinExistence type="predicted"/>
<evidence type="ECO:0000313" key="4">
    <source>
        <dbReference type="Proteomes" id="UP000315145"/>
    </source>
</evidence>
<dbReference type="Pfam" id="PF11026">
    <property type="entry name" value="DUF2721"/>
    <property type="match status" value="1"/>
</dbReference>
<keyword evidence="1" id="KW-0812">Transmembrane</keyword>
<reference evidence="2 5" key="1">
    <citation type="journal article" date="2015" name="Int. J. Syst. Evol. Microbiol.">
        <title>Algibacter amylolyticus sp. nov., isolated from intertidal sediment.</title>
        <authorList>
            <person name="Zhang D.C."/>
            <person name="Wu J."/>
            <person name="Neuner K."/>
            <person name="Yao J."/>
            <person name="Margesin R."/>
        </authorList>
    </citation>
    <scope>NUCLEOTIDE SEQUENCE [LARGE SCALE GENOMIC DNA]</scope>
    <source>
        <strain evidence="2 5">RU-4-M-4</strain>
    </source>
</reference>
<keyword evidence="4" id="KW-1185">Reference proteome</keyword>
<evidence type="ECO:0000313" key="2">
    <source>
        <dbReference type="EMBL" id="KAA5824040.1"/>
    </source>
</evidence>
<dbReference type="InterPro" id="IPR021279">
    <property type="entry name" value="DUF2721"/>
</dbReference>
<dbReference type="EMBL" id="VWRS01000007">
    <property type="protein sequence ID" value="KAA5824040.1"/>
    <property type="molecule type" value="Genomic_DNA"/>
</dbReference>